<dbReference type="EMBL" id="JACCBK010000001">
    <property type="protein sequence ID" value="NYD87788.1"/>
    <property type="molecule type" value="Genomic_DNA"/>
</dbReference>
<gene>
    <name evidence="2" type="ORF">BKA21_003337</name>
</gene>
<dbReference type="Pfam" id="PF24030">
    <property type="entry name" value="DUF7341"/>
    <property type="match status" value="1"/>
</dbReference>
<proteinExistence type="predicted"/>
<dbReference type="RefSeq" id="WP_140460111.1">
    <property type="nucleotide sequence ID" value="NZ_BAABFI010000010.1"/>
</dbReference>
<name>A0A7Y9FI73_9CELL</name>
<protein>
    <recommendedName>
        <fullName evidence="1">DUF7341 domain-containing protein</fullName>
    </recommendedName>
</protein>
<evidence type="ECO:0000259" key="1">
    <source>
        <dbReference type="Pfam" id="PF24030"/>
    </source>
</evidence>
<feature type="domain" description="DUF7341" evidence="1">
    <location>
        <begin position="16"/>
        <end position="105"/>
    </location>
</feature>
<reference evidence="2 3" key="1">
    <citation type="submission" date="2020-07" db="EMBL/GenBank/DDBJ databases">
        <title>Sequencing the genomes of 1000 actinobacteria strains.</title>
        <authorList>
            <person name="Klenk H.-P."/>
        </authorList>
    </citation>
    <scope>NUCLEOTIDE SEQUENCE [LARGE SCALE GENOMIC DNA]</scope>
    <source>
        <strain evidence="2 3">DSM 24482</strain>
    </source>
</reference>
<organism evidence="2 3">
    <name type="scientific">Cellulomonas oligotrophica</name>
    <dbReference type="NCBI Taxonomy" id="931536"/>
    <lineage>
        <taxon>Bacteria</taxon>
        <taxon>Bacillati</taxon>
        <taxon>Actinomycetota</taxon>
        <taxon>Actinomycetes</taxon>
        <taxon>Micrococcales</taxon>
        <taxon>Cellulomonadaceae</taxon>
        <taxon>Cellulomonas</taxon>
    </lineage>
</organism>
<accession>A0A7Y9FI73</accession>
<dbReference type="InterPro" id="IPR055765">
    <property type="entry name" value="DUF7341"/>
</dbReference>
<dbReference type="AlphaFoldDB" id="A0A7Y9FI73"/>
<comment type="caution">
    <text evidence="2">The sequence shown here is derived from an EMBL/GenBank/DDBJ whole genome shotgun (WGS) entry which is preliminary data.</text>
</comment>
<sequence>MTMTVPAPTSTSAVVRARVRERLDDLTEPQVSTTVRWVPGEPGGPLVRQEARVRLPGLLVQLAQGVAGSTAGQGSSGTKARPPGSLAGVDTLRAISLEAKLIAARVLGRMAADVTPGLQVVVRPRRLGDALAVIRRYLDDVDREQLLDIDAAVRRWWSHARIVTTWDRPPLRPHVPCPACRKRGDLRVVDQPLTMVCLGCGAAWDASTVAELEAVYRLAFADPIPDPPVESLHEERASA</sequence>
<dbReference type="Proteomes" id="UP000577956">
    <property type="component" value="Unassembled WGS sequence"/>
</dbReference>
<evidence type="ECO:0000313" key="2">
    <source>
        <dbReference type="EMBL" id="NYD87788.1"/>
    </source>
</evidence>
<evidence type="ECO:0000313" key="3">
    <source>
        <dbReference type="Proteomes" id="UP000577956"/>
    </source>
</evidence>